<name>A0ABM8Y3K1_9BURK</name>
<dbReference type="Pfam" id="PF08843">
    <property type="entry name" value="AbiEii"/>
    <property type="match status" value="1"/>
</dbReference>
<reference evidence="1 2" key="1">
    <citation type="submission" date="2021-08" db="EMBL/GenBank/DDBJ databases">
        <authorList>
            <person name="Peeters C."/>
        </authorList>
    </citation>
    <scope>NUCLEOTIDE SEQUENCE [LARGE SCALE GENOMIC DNA]</scope>
    <source>
        <strain evidence="1 2">LMG 23994</strain>
    </source>
</reference>
<comment type="caution">
    <text evidence="1">The sequence shown here is derived from an EMBL/GenBank/DDBJ whole genome shotgun (WGS) entry which is preliminary data.</text>
</comment>
<protein>
    <recommendedName>
        <fullName evidence="3">Nucleotidyltransferase</fullName>
    </recommendedName>
</protein>
<evidence type="ECO:0000313" key="1">
    <source>
        <dbReference type="EMBL" id="CAG9187212.1"/>
    </source>
</evidence>
<accession>A0ABM8Y3K1</accession>
<keyword evidence="2" id="KW-1185">Reference proteome</keyword>
<dbReference type="InterPro" id="IPR043519">
    <property type="entry name" value="NT_sf"/>
</dbReference>
<organism evidence="1 2">
    <name type="scientific">Cupriavidus pinatubonensis</name>
    <dbReference type="NCBI Taxonomy" id="248026"/>
    <lineage>
        <taxon>Bacteria</taxon>
        <taxon>Pseudomonadati</taxon>
        <taxon>Pseudomonadota</taxon>
        <taxon>Betaproteobacteria</taxon>
        <taxon>Burkholderiales</taxon>
        <taxon>Burkholderiaceae</taxon>
        <taxon>Cupriavidus</taxon>
    </lineage>
</organism>
<evidence type="ECO:0008006" key="3">
    <source>
        <dbReference type="Google" id="ProtNLM"/>
    </source>
</evidence>
<sequence length="283" mass="31057">MLSISSERPLDHAVVAILRTVQEIAGARGITYIVVGATARDILLTHVHGLPASRATRDVDFAVAVESWLQFDEIRSELARRPGFQMAGDVPHRLYYQPNDEPAYPLDLVPFGGVATENQIVRWPPDMKILMNVAGYAEVAATAERVNVADDLVVNVASLPGLALLKLFAWHDRAPGNTKDAEDLLTLMRNYTEAGNRDRVFELDETVFAELGYDLDDAGVLLLGVDIARLANPATLAQCIEILDEPKLLDRLSIHMARTRASVEEGKALADRSLALLVRGLRT</sequence>
<dbReference type="RefSeq" id="WP_224010346.1">
    <property type="nucleotide sequence ID" value="NZ_CAJZAF010000061.1"/>
</dbReference>
<gene>
    <name evidence="1" type="ORF">LMG23994_06656</name>
</gene>
<dbReference type="SUPFAM" id="SSF81301">
    <property type="entry name" value="Nucleotidyltransferase"/>
    <property type="match status" value="1"/>
</dbReference>
<evidence type="ECO:0000313" key="2">
    <source>
        <dbReference type="Proteomes" id="UP000701702"/>
    </source>
</evidence>
<dbReference type="InterPro" id="IPR014942">
    <property type="entry name" value="AbiEii"/>
</dbReference>
<dbReference type="PIRSF" id="PIRSF021525">
    <property type="entry name" value="UCP021525"/>
    <property type="match status" value="1"/>
</dbReference>
<dbReference type="InterPro" id="IPR014513">
    <property type="entry name" value="UCP021525"/>
</dbReference>
<dbReference type="EMBL" id="CAJZAF010000061">
    <property type="protein sequence ID" value="CAG9187212.1"/>
    <property type="molecule type" value="Genomic_DNA"/>
</dbReference>
<dbReference type="Proteomes" id="UP000701702">
    <property type="component" value="Unassembled WGS sequence"/>
</dbReference>
<proteinExistence type="predicted"/>